<proteinExistence type="predicted"/>
<reference evidence="2" key="1">
    <citation type="submission" date="2022-01" db="EMBL/GenBank/DDBJ databases">
        <authorList>
            <person name="King R."/>
        </authorList>
    </citation>
    <scope>NUCLEOTIDE SEQUENCE</scope>
</reference>
<keyword evidence="1" id="KW-0732">Signal</keyword>
<sequence length="147" mass="15980">MFAKISICVLLSVVLIESASSSAVPTNQQVDHPLFTRQLQLKEDAPATGNSFFTVIKNIITTVLNAIKSIVQSVINIVGCTILQPYMSLINVLRNILSYINGVITQYAPGTVETVDPIIKQINQALVNLNQTLHDLLKRISSMGCGV</sequence>
<evidence type="ECO:0000313" key="3">
    <source>
        <dbReference type="Proteomes" id="UP001153712"/>
    </source>
</evidence>
<dbReference type="EMBL" id="OU900100">
    <property type="protein sequence ID" value="CAG9863777.1"/>
    <property type="molecule type" value="Genomic_DNA"/>
</dbReference>
<keyword evidence="3" id="KW-1185">Reference proteome</keyword>
<evidence type="ECO:0000256" key="1">
    <source>
        <dbReference type="SAM" id="SignalP"/>
    </source>
</evidence>
<dbReference type="Proteomes" id="UP001153712">
    <property type="component" value="Chromosome 7"/>
</dbReference>
<gene>
    <name evidence="2" type="ORF">PHYEVI_LOCUS10062</name>
</gene>
<dbReference type="AlphaFoldDB" id="A0A9N9TZL5"/>
<feature type="chain" id="PRO_5040136074" evidence="1">
    <location>
        <begin position="24"/>
        <end position="147"/>
    </location>
</feature>
<name>A0A9N9TZL5_PHYSR</name>
<organism evidence="2 3">
    <name type="scientific">Phyllotreta striolata</name>
    <name type="common">Striped flea beetle</name>
    <name type="synonym">Crioceris striolata</name>
    <dbReference type="NCBI Taxonomy" id="444603"/>
    <lineage>
        <taxon>Eukaryota</taxon>
        <taxon>Metazoa</taxon>
        <taxon>Ecdysozoa</taxon>
        <taxon>Arthropoda</taxon>
        <taxon>Hexapoda</taxon>
        <taxon>Insecta</taxon>
        <taxon>Pterygota</taxon>
        <taxon>Neoptera</taxon>
        <taxon>Endopterygota</taxon>
        <taxon>Coleoptera</taxon>
        <taxon>Polyphaga</taxon>
        <taxon>Cucujiformia</taxon>
        <taxon>Chrysomeloidea</taxon>
        <taxon>Chrysomelidae</taxon>
        <taxon>Galerucinae</taxon>
        <taxon>Alticini</taxon>
        <taxon>Phyllotreta</taxon>
    </lineage>
</organism>
<accession>A0A9N9TZL5</accession>
<feature type="signal peptide" evidence="1">
    <location>
        <begin position="1"/>
        <end position="23"/>
    </location>
</feature>
<protein>
    <submittedName>
        <fullName evidence="2">Uncharacterized protein</fullName>
    </submittedName>
</protein>
<evidence type="ECO:0000313" key="2">
    <source>
        <dbReference type="EMBL" id="CAG9863777.1"/>
    </source>
</evidence>